<evidence type="ECO:0000313" key="6">
    <source>
        <dbReference type="Proteomes" id="UP001153555"/>
    </source>
</evidence>
<dbReference type="AlphaFoldDB" id="A0A9N7MNC4"/>
<comment type="subcellular location">
    <subcellularLocation>
        <location evidence="1">Nucleus</location>
    </subcellularLocation>
</comment>
<keyword evidence="3" id="KW-0539">Nucleus</keyword>
<gene>
    <name evidence="5" type="ORF">SHERM_14949</name>
</gene>
<evidence type="ECO:0000256" key="4">
    <source>
        <dbReference type="SAM" id="MobiDB-lite"/>
    </source>
</evidence>
<feature type="compositionally biased region" description="Basic and acidic residues" evidence="4">
    <location>
        <begin position="78"/>
        <end position="90"/>
    </location>
</feature>
<evidence type="ECO:0000256" key="1">
    <source>
        <dbReference type="ARBA" id="ARBA00004123"/>
    </source>
</evidence>
<feature type="compositionally biased region" description="Acidic residues" evidence="4">
    <location>
        <begin position="158"/>
        <end position="205"/>
    </location>
</feature>
<dbReference type="Proteomes" id="UP001153555">
    <property type="component" value="Unassembled WGS sequence"/>
</dbReference>
<evidence type="ECO:0000256" key="3">
    <source>
        <dbReference type="ARBA" id="ARBA00023242"/>
    </source>
</evidence>
<dbReference type="PANTHER" id="PTHR15367">
    <property type="entry name" value="DNA-DIRECTED RNA POLYMERASE III"/>
    <property type="match status" value="1"/>
</dbReference>
<evidence type="ECO:0000313" key="5">
    <source>
        <dbReference type="EMBL" id="CAA0814677.1"/>
    </source>
</evidence>
<reference evidence="5" key="1">
    <citation type="submission" date="2019-12" db="EMBL/GenBank/DDBJ databases">
        <authorList>
            <person name="Scholes J."/>
        </authorList>
    </citation>
    <scope>NUCLEOTIDE SEQUENCE</scope>
</reference>
<feature type="region of interest" description="Disordered" evidence="4">
    <location>
        <begin position="70"/>
        <end position="205"/>
    </location>
</feature>
<feature type="compositionally biased region" description="Basic and acidic residues" evidence="4">
    <location>
        <begin position="138"/>
        <end position="157"/>
    </location>
</feature>
<comment type="caution">
    <text evidence="5">The sequence shown here is derived from an EMBL/GenBank/DDBJ whole genome shotgun (WGS) entry which is preliminary data.</text>
</comment>
<proteinExistence type="inferred from homology"/>
<comment type="similarity">
    <text evidence="2">Belongs to the eukaryotic RPC7 RNA polymerase subunit family.</text>
</comment>
<organism evidence="5 6">
    <name type="scientific">Striga hermonthica</name>
    <name type="common">Purple witchweed</name>
    <name type="synonym">Buchnera hermonthica</name>
    <dbReference type="NCBI Taxonomy" id="68872"/>
    <lineage>
        <taxon>Eukaryota</taxon>
        <taxon>Viridiplantae</taxon>
        <taxon>Streptophyta</taxon>
        <taxon>Embryophyta</taxon>
        <taxon>Tracheophyta</taxon>
        <taxon>Spermatophyta</taxon>
        <taxon>Magnoliopsida</taxon>
        <taxon>eudicotyledons</taxon>
        <taxon>Gunneridae</taxon>
        <taxon>Pentapetalae</taxon>
        <taxon>asterids</taxon>
        <taxon>lamiids</taxon>
        <taxon>Lamiales</taxon>
        <taxon>Orobanchaceae</taxon>
        <taxon>Buchnereae</taxon>
        <taxon>Striga</taxon>
    </lineage>
</organism>
<name>A0A9N7MNC4_STRHE</name>
<dbReference type="PANTHER" id="PTHR15367:SF2">
    <property type="entry name" value="DNA-DIRECTED RNA POLYMERASE III SUBUNIT"/>
    <property type="match status" value="1"/>
</dbReference>
<dbReference type="Pfam" id="PF11705">
    <property type="entry name" value="RNA_pol_3_Rpc31"/>
    <property type="match status" value="1"/>
</dbReference>
<dbReference type="GO" id="GO:0005666">
    <property type="term" value="C:RNA polymerase III complex"/>
    <property type="evidence" value="ECO:0007669"/>
    <property type="project" value="TreeGrafter"/>
</dbReference>
<protein>
    <recommendedName>
        <fullName evidence="7">DNA-directed RNA polymerase III subunit</fullName>
    </recommendedName>
</protein>
<dbReference type="OrthoDB" id="2018787at2759"/>
<dbReference type="InterPro" id="IPR024661">
    <property type="entry name" value="RNA_pol_III_Rpc31"/>
</dbReference>
<sequence length="205" mass="24129">MSYRGRGRGRGWGRGYGGFGGQNKQASFELFPEIEGLGTAEYTTDNRQLMKWSRDLHKFWVSSPYYYEDRRQRHKKTEKPDIEKYSDKVTRTTKAKQQLGDLVPLSTDNFPAELAEGERKGKPHTRKIRWNPELGQDVFDKFEKLDQENENAEKKENEEEEEEDEENIEDEGEYSDEGDYEQAEDFDDDEDDFNPVDDDNDEPLF</sequence>
<keyword evidence="6" id="KW-1185">Reference proteome</keyword>
<dbReference type="EMBL" id="CACSLK010012206">
    <property type="protein sequence ID" value="CAA0814677.1"/>
    <property type="molecule type" value="Genomic_DNA"/>
</dbReference>
<accession>A0A9N7MNC4</accession>
<dbReference type="GO" id="GO:0006383">
    <property type="term" value="P:transcription by RNA polymerase III"/>
    <property type="evidence" value="ECO:0007669"/>
    <property type="project" value="InterPro"/>
</dbReference>
<evidence type="ECO:0008006" key="7">
    <source>
        <dbReference type="Google" id="ProtNLM"/>
    </source>
</evidence>
<evidence type="ECO:0000256" key="2">
    <source>
        <dbReference type="ARBA" id="ARBA00008352"/>
    </source>
</evidence>